<evidence type="ECO:0008006" key="4">
    <source>
        <dbReference type="Google" id="ProtNLM"/>
    </source>
</evidence>
<dbReference type="STRING" id="364199.SAMN04489858_10859"/>
<dbReference type="OrthoDB" id="9804182at2"/>
<reference evidence="2 3" key="1">
    <citation type="submission" date="2016-10" db="EMBL/GenBank/DDBJ databases">
        <authorList>
            <person name="de Groot N.N."/>
        </authorList>
    </citation>
    <scope>NUCLEOTIDE SEQUENCE [LARGE SCALE GENOMIC DNA]</scope>
    <source>
        <strain evidence="2 3">DSM 17862</strain>
    </source>
</reference>
<proteinExistence type="predicted"/>
<protein>
    <recommendedName>
        <fullName evidence="4">Group 4 capsule polysaccharide lipoprotein gfcB, YjbF</fullName>
    </recommendedName>
</protein>
<gene>
    <name evidence="2" type="ORF">SAMN04489858_10859</name>
</gene>
<evidence type="ECO:0000313" key="3">
    <source>
        <dbReference type="Proteomes" id="UP000199180"/>
    </source>
</evidence>
<dbReference type="Proteomes" id="UP000199180">
    <property type="component" value="Unassembled WGS sequence"/>
</dbReference>
<feature type="chain" id="PRO_5011469209" description="Group 4 capsule polysaccharide lipoprotein gfcB, YjbF" evidence="1">
    <location>
        <begin position="23"/>
        <end position="212"/>
    </location>
</feature>
<evidence type="ECO:0000256" key="1">
    <source>
        <dbReference type="SAM" id="SignalP"/>
    </source>
</evidence>
<organism evidence="2 3">
    <name type="scientific">Paracoccus homiensis</name>
    <dbReference type="NCBI Taxonomy" id="364199"/>
    <lineage>
        <taxon>Bacteria</taxon>
        <taxon>Pseudomonadati</taxon>
        <taxon>Pseudomonadota</taxon>
        <taxon>Alphaproteobacteria</taxon>
        <taxon>Rhodobacterales</taxon>
        <taxon>Paracoccaceae</taxon>
        <taxon>Paracoccus</taxon>
    </lineage>
</organism>
<dbReference type="AlphaFoldDB" id="A0A1I0GCC5"/>
<evidence type="ECO:0000313" key="2">
    <source>
        <dbReference type="EMBL" id="SET68462.1"/>
    </source>
</evidence>
<keyword evidence="3" id="KW-1185">Reference proteome</keyword>
<sequence>MSPLRHHLVPLCLSLTAGQAAADGLTPQEAAVLPRVLQAVTVEISADHIGEERAILVAGDPADAGGADLVILASSPDEAAGQPIAIGRNLVWMGSMAGQIPTLTVSATGSLQLRAEQIGVGRSPWEEVLTFAERDGQIRVAGYTLRQWDRLTAASASCDWNLLTGRWVRDIEYPDRAASHDSGIQPALRLLADWDSGQDGWPDFCAVDLTQD</sequence>
<keyword evidence="1" id="KW-0732">Signal</keyword>
<dbReference type="RefSeq" id="WP_090735186.1">
    <property type="nucleotide sequence ID" value="NZ_FOHO01000008.1"/>
</dbReference>
<dbReference type="EMBL" id="FOHO01000008">
    <property type="protein sequence ID" value="SET68462.1"/>
    <property type="molecule type" value="Genomic_DNA"/>
</dbReference>
<name>A0A1I0GCC5_9RHOB</name>
<accession>A0A1I0GCC5</accession>
<feature type="signal peptide" evidence="1">
    <location>
        <begin position="1"/>
        <end position="22"/>
    </location>
</feature>